<dbReference type="EMBL" id="JAGFNK010000006">
    <property type="protein sequence ID" value="KAI9512756.1"/>
    <property type="molecule type" value="Genomic_DNA"/>
</dbReference>
<gene>
    <name evidence="1" type="ORF">F5148DRAFT_973137</name>
</gene>
<evidence type="ECO:0000313" key="1">
    <source>
        <dbReference type="EMBL" id="KAI9512756.1"/>
    </source>
</evidence>
<organism evidence="1 2">
    <name type="scientific">Russula earlei</name>
    <dbReference type="NCBI Taxonomy" id="71964"/>
    <lineage>
        <taxon>Eukaryota</taxon>
        <taxon>Fungi</taxon>
        <taxon>Dikarya</taxon>
        <taxon>Basidiomycota</taxon>
        <taxon>Agaricomycotina</taxon>
        <taxon>Agaricomycetes</taxon>
        <taxon>Russulales</taxon>
        <taxon>Russulaceae</taxon>
        <taxon>Russula</taxon>
    </lineage>
</organism>
<dbReference type="Proteomes" id="UP001207468">
    <property type="component" value="Unassembled WGS sequence"/>
</dbReference>
<reference evidence="1" key="1">
    <citation type="submission" date="2021-03" db="EMBL/GenBank/DDBJ databases">
        <title>Evolutionary priming and transition to the ectomycorrhizal habit in an iconic lineage of mushroom-forming fungi: is preadaptation a requirement?</title>
        <authorList>
            <consortium name="DOE Joint Genome Institute"/>
            <person name="Looney B.P."/>
            <person name="Miyauchi S."/>
            <person name="Morin E."/>
            <person name="Drula E."/>
            <person name="Courty P.E."/>
            <person name="Chicoki N."/>
            <person name="Fauchery L."/>
            <person name="Kohler A."/>
            <person name="Kuo A."/>
            <person name="LaButti K."/>
            <person name="Pangilinan J."/>
            <person name="Lipzen A."/>
            <person name="Riley R."/>
            <person name="Andreopoulos W."/>
            <person name="He G."/>
            <person name="Johnson J."/>
            <person name="Barry K.W."/>
            <person name="Grigoriev I.V."/>
            <person name="Nagy L."/>
            <person name="Hibbett D."/>
            <person name="Henrissat B."/>
            <person name="Matheny P.B."/>
            <person name="Labbe J."/>
            <person name="Martin A.F."/>
        </authorList>
    </citation>
    <scope>NUCLEOTIDE SEQUENCE</scope>
    <source>
        <strain evidence="1">BPL698</strain>
    </source>
</reference>
<protein>
    <submittedName>
        <fullName evidence="1">Uncharacterized protein</fullName>
    </submittedName>
</protein>
<accession>A0ACC0UM55</accession>
<keyword evidence="2" id="KW-1185">Reference proteome</keyword>
<sequence>MPILTPSHLPPPPVIASISPSASSNVTYTSGEVSRISTPPTSPEQDALTERLDTPPKRERERVLKIPSVQLEMLAIHDDMAASLAVALLGHVLFLKSQVPFPVAQLGRVPGGASSASRAAKKRTDMIDAFDALSSHLHTTFTALSTALARNPAHRGADTVFLALVLGPTIGAPKARVVLALEGLEVKVWGRREDVEEARPSSDGLRNDEEEEEHGDEDGGDDDDEDEDGRDDSDDGRDEAEGSPSWPPSSSSSSSHPYLAPTPAHTYAEEQQALRAAERLLARTLVNVHAEGGGMAAELGPTQTHVLLRAPRRFSHPAWLPRQNVSSSLDNMLRDFLVDSGLGDAAACASTSTGGVGKARRRAAAGGIKTEGVLVTCQTCPNDSPSLVLAPTTEVREEDELIWWAWDGKLIGFAEW</sequence>
<name>A0ACC0UM55_9AGAM</name>
<proteinExistence type="predicted"/>
<evidence type="ECO:0000313" key="2">
    <source>
        <dbReference type="Proteomes" id="UP001207468"/>
    </source>
</evidence>
<comment type="caution">
    <text evidence="1">The sequence shown here is derived from an EMBL/GenBank/DDBJ whole genome shotgun (WGS) entry which is preliminary data.</text>
</comment>